<reference evidence="3" key="1">
    <citation type="journal article" date="2013" name="Nature">
        <title>Pan genome of the phytoplankton Emiliania underpins its global distribution.</title>
        <authorList>
            <person name="Read B.A."/>
            <person name="Kegel J."/>
            <person name="Klute M.J."/>
            <person name="Kuo A."/>
            <person name="Lefebvre S.C."/>
            <person name="Maumus F."/>
            <person name="Mayer C."/>
            <person name="Miller J."/>
            <person name="Monier A."/>
            <person name="Salamov A."/>
            <person name="Young J."/>
            <person name="Aguilar M."/>
            <person name="Claverie J.M."/>
            <person name="Frickenhaus S."/>
            <person name="Gonzalez K."/>
            <person name="Herman E.K."/>
            <person name="Lin Y.C."/>
            <person name="Napier J."/>
            <person name="Ogata H."/>
            <person name="Sarno A.F."/>
            <person name="Shmutz J."/>
            <person name="Schroeder D."/>
            <person name="de Vargas C."/>
            <person name="Verret F."/>
            <person name="von Dassow P."/>
            <person name="Valentin K."/>
            <person name="Van de Peer Y."/>
            <person name="Wheeler G."/>
            <person name="Dacks J.B."/>
            <person name="Delwiche C.F."/>
            <person name="Dyhrman S.T."/>
            <person name="Glockner G."/>
            <person name="John U."/>
            <person name="Richards T."/>
            <person name="Worden A.Z."/>
            <person name="Zhang X."/>
            <person name="Grigoriev I.V."/>
            <person name="Allen A.E."/>
            <person name="Bidle K."/>
            <person name="Borodovsky M."/>
            <person name="Bowler C."/>
            <person name="Brownlee C."/>
            <person name="Cock J.M."/>
            <person name="Elias M."/>
            <person name="Gladyshev V.N."/>
            <person name="Groth M."/>
            <person name="Guda C."/>
            <person name="Hadaegh A."/>
            <person name="Iglesias-Rodriguez M.D."/>
            <person name="Jenkins J."/>
            <person name="Jones B.M."/>
            <person name="Lawson T."/>
            <person name="Leese F."/>
            <person name="Lindquist E."/>
            <person name="Lobanov A."/>
            <person name="Lomsadze A."/>
            <person name="Malik S.B."/>
            <person name="Marsh M.E."/>
            <person name="Mackinder L."/>
            <person name="Mock T."/>
            <person name="Mueller-Roeber B."/>
            <person name="Pagarete A."/>
            <person name="Parker M."/>
            <person name="Probert I."/>
            <person name="Quesneville H."/>
            <person name="Raines C."/>
            <person name="Rensing S.A."/>
            <person name="Riano-Pachon D.M."/>
            <person name="Richier S."/>
            <person name="Rokitta S."/>
            <person name="Shiraiwa Y."/>
            <person name="Soanes D.M."/>
            <person name="van der Giezen M."/>
            <person name="Wahlund T.M."/>
            <person name="Williams B."/>
            <person name="Wilson W."/>
            <person name="Wolfe G."/>
            <person name="Wurch L.L."/>
        </authorList>
    </citation>
    <scope>NUCLEOTIDE SEQUENCE</scope>
</reference>
<feature type="region of interest" description="Disordered" evidence="1">
    <location>
        <begin position="247"/>
        <end position="269"/>
    </location>
</feature>
<protein>
    <submittedName>
        <fullName evidence="2">Uncharacterized protein</fullName>
    </submittedName>
</protein>
<dbReference type="PaxDb" id="2903-EOD29199"/>
<reference evidence="2" key="2">
    <citation type="submission" date="2024-10" db="UniProtKB">
        <authorList>
            <consortium name="EnsemblProtists"/>
        </authorList>
    </citation>
    <scope>IDENTIFICATION</scope>
</reference>
<dbReference type="EnsemblProtists" id="EOD29199">
    <property type="protein sequence ID" value="EOD29199"/>
    <property type="gene ID" value="EMIHUDRAFT_203737"/>
</dbReference>
<evidence type="ECO:0000313" key="3">
    <source>
        <dbReference type="Proteomes" id="UP000013827"/>
    </source>
</evidence>
<dbReference type="Gene3D" id="3.40.50.150">
    <property type="entry name" value="Vaccinia Virus protein VP39"/>
    <property type="match status" value="1"/>
</dbReference>
<dbReference type="AlphaFoldDB" id="A0A0D3K0B4"/>
<feature type="region of interest" description="Disordered" evidence="1">
    <location>
        <begin position="419"/>
        <end position="463"/>
    </location>
</feature>
<dbReference type="GeneID" id="19046549"/>
<keyword evidence="3" id="KW-1185">Reference proteome</keyword>
<dbReference type="HOGENOM" id="CLU_350743_0_0_1"/>
<dbReference type="Pfam" id="PF05711">
    <property type="entry name" value="TylF"/>
    <property type="match status" value="1"/>
</dbReference>
<dbReference type="PANTHER" id="PTHR40036:SF1">
    <property type="entry name" value="MACROCIN O-METHYLTRANSFERASE"/>
    <property type="match status" value="1"/>
</dbReference>
<dbReference type="PANTHER" id="PTHR40036">
    <property type="entry name" value="MACROCIN O-METHYLTRANSFERASE"/>
    <property type="match status" value="1"/>
</dbReference>
<name>A0A0D3K0B4_EMIH1</name>
<dbReference type="RefSeq" id="XP_005781628.1">
    <property type="nucleotide sequence ID" value="XM_005781571.1"/>
</dbReference>
<dbReference type="InterPro" id="IPR029063">
    <property type="entry name" value="SAM-dependent_MTases_sf"/>
</dbReference>
<dbReference type="InterPro" id="IPR008884">
    <property type="entry name" value="TylF_MeTrfase"/>
</dbReference>
<evidence type="ECO:0000313" key="2">
    <source>
        <dbReference type="EnsemblProtists" id="EOD29199"/>
    </source>
</evidence>
<accession>A0A0D3K0B4</accession>
<evidence type="ECO:0000256" key="1">
    <source>
        <dbReference type="SAM" id="MobiDB-lite"/>
    </source>
</evidence>
<feature type="region of interest" description="Disordered" evidence="1">
    <location>
        <begin position="147"/>
        <end position="204"/>
    </location>
</feature>
<feature type="compositionally biased region" description="Low complexity" evidence="1">
    <location>
        <begin position="431"/>
        <end position="441"/>
    </location>
</feature>
<proteinExistence type="predicted"/>
<feature type="region of interest" description="Disordered" evidence="1">
    <location>
        <begin position="525"/>
        <end position="548"/>
    </location>
</feature>
<dbReference type="Proteomes" id="UP000013827">
    <property type="component" value="Unassembled WGS sequence"/>
</dbReference>
<dbReference type="KEGG" id="ehx:EMIHUDRAFT_203737"/>
<organism evidence="2 3">
    <name type="scientific">Emiliania huxleyi (strain CCMP1516)</name>
    <dbReference type="NCBI Taxonomy" id="280463"/>
    <lineage>
        <taxon>Eukaryota</taxon>
        <taxon>Haptista</taxon>
        <taxon>Haptophyta</taxon>
        <taxon>Prymnesiophyceae</taxon>
        <taxon>Isochrysidales</taxon>
        <taxon>Noelaerhabdaceae</taxon>
        <taxon>Emiliania</taxon>
    </lineage>
</organism>
<feature type="region of interest" description="Disordered" evidence="1">
    <location>
        <begin position="287"/>
        <end position="406"/>
    </location>
</feature>
<sequence>MRAAVSTESALGPRGPLGLPLSEERGFLLLEHKIRAVSNLLCQFAKCCRPRPPESIGLVVQERVGGFKDATLAGAHLPRRRGPVDSDNSIMDNIDYKAKVGFVPVGDGGRVTIVLSFASESPSLLGAEACGAKNALVKDVPAKSGAEASDESIIKKDPSAEAPAAGTVDSAKAKAKAVGIPPESEPSPLKDGIDAGGGNVAGESSPMKSFAKVGIVPADDGRITIVISESVSPSLLGAKDIPMAKSGTEDVLKKDPAAEKAPDAGPVDSDKAKAMFATHAPRPTAVFWSKFPRPTGPPTAPTGALKKAAAKSGTEASFDETGVIKNDPALKPATKGDWNVSNKEFPEETAAPTVSTSQQKHPRGIDGWKTPSPLRKIERKGEPNLIDRSKKTTKNPTPIGRVDPNGFAALLGTDVDEEDLAGVGSGKASTDDAPPSSTTPSARRRRGEKTEPTSTRSGFGARSGFGMFGSSKGGKFCSSKLLCVIVTVVVGLGLSAFALSSHGSGGISEHLESVFLPNANAGQLKSTGWTPDDTKRTDGSVGPRSSGRGFALPKNGTYGWHKWAVERIAERCMARDSELHSHCARRDMYQFGVYTGRSLKGTTQALRAKNVRYHTFWGCDSFQGLPEEDASEQRSSHSKGEWQAGTFNAADMFKVYDFSSLERRIKRYVDDTHVRFIRGYFNESLTKALAPVLRPALFVDIDALDYMLTNKLIVVGTLVGFDDWPAGGRRGGEQRAHRKLTKKWGLRWKNIVPGCKEDRTNKMQCVFELLAIGAATPDCDCLEPRAKPFRDRLTSRHGSSASA</sequence>
<feature type="compositionally biased region" description="Basic and acidic residues" evidence="1">
    <location>
        <begin position="375"/>
        <end position="390"/>
    </location>
</feature>